<dbReference type="SMART" id="SM00494">
    <property type="entry name" value="ChtBD2"/>
    <property type="match status" value="2"/>
</dbReference>
<evidence type="ECO:0000256" key="6">
    <source>
        <dbReference type="SAM" id="MobiDB-lite"/>
    </source>
</evidence>
<dbReference type="GeneID" id="98160888"/>
<sequence>MRMLSNATLKALTALSAALLIPTISAAPNGRCEVGETWRDLKDCHGFFECAAGGIPVRKVCGPGTAYSPHIGVCDYESKVPTCRRSGHGKEGDRHGHEDDKKKDRQGHGGDDKKKGHQGHGGDDKKKDQQGHGGDDKKKDRQGHGGDDKKKGHKEHVGDDKKKNRPGHGGDDKKGHQGHVGDDKKKDRQGHGGDDKKKGHKEHGNDRKKENNHGWKQGYKISANEEKQDEGKCHVGSAWPDKDDCRKFWECAAGGIPVRKSCGPGTAYSPELGVCDYEWKVRSCRRHHNNDDEWSAHGEGGQKDSKEEHSQNSDEERDKISQHDESSRGDDH</sequence>
<dbReference type="EMBL" id="JBFXLR010000023">
    <property type="protein sequence ID" value="KAL2849298.1"/>
    <property type="molecule type" value="Genomic_DNA"/>
</dbReference>
<keyword evidence="1" id="KW-0147">Chitin-binding</keyword>
<organism evidence="9 10">
    <name type="scientific">Aspergillus pseudodeflectus</name>
    <dbReference type="NCBI Taxonomy" id="176178"/>
    <lineage>
        <taxon>Eukaryota</taxon>
        <taxon>Fungi</taxon>
        <taxon>Dikarya</taxon>
        <taxon>Ascomycota</taxon>
        <taxon>Pezizomycotina</taxon>
        <taxon>Eurotiomycetes</taxon>
        <taxon>Eurotiomycetidae</taxon>
        <taxon>Eurotiales</taxon>
        <taxon>Aspergillaceae</taxon>
        <taxon>Aspergillus</taxon>
        <taxon>Aspergillus subgen. Nidulantes</taxon>
    </lineage>
</organism>
<dbReference type="InterPro" id="IPR051940">
    <property type="entry name" value="Chitin_bind-dev_reg"/>
</dbReference>
<name>A0ABR4KDJ4_9EURO</name>
<proteinExistence type="predicted"/>
<dbReference type="Proteomes" id="UP001610444">
    <property type="component" value="Unassembled WGS sequence"/>
</dbReference>
<comment type="caution">
    <text evidence="9">The sequence shown here is derived from an EMBL/GenBank/DDBJ whole genome shotgun (WGS) entry which is preliminary data.</text>
</comment>
<evidence type="ECO:0000256" key="5">
    <source>
        <dbReference type="ARBA" id="ARBA00023180"/>
    </source>
</evidence>
<keyword evidence="10" id="KW-1185">Reference proteome</keyword>
<dbReference type="PROSITE" id="PS50940">
    <property type="entry name" value="CHIT_BIND_II"/>
    <property type="match status" value="2"/>
</dbReference>
<accession>A0ABR4KDJ4</accession>
<protein>
    <recommendedName>
        <fullName evidence="8">Chitin-binding type-2 domain-containing protein</fullName>
    </recommendedName>
</protein>
<keyword evidence="4" id="KW-1015">Disulfide bond</keyword>
<evidence type="ECO:0000256" key="3">
    <source>
        <dbReference type="ARBA" id="ARBA00022737"/>
    </source>
</evidence>
<evidence type="ECO:0000256" key="1">
    <source>
        <dbReference type="ARBA" id="ARBA00022669"/>
    </source>
</evidence>
<dbReference type="InterPro" id="IPR002557">
    <property type="entry name" value="Chitin-bd_dom"/>
</dbReference>
<reference evidence="9 10" key="1">
    <citation type="submission" date="2024-07" db="EMBL/GenBank/DDBJ databases">
        <title>Section-level genome sequencing and comparative genomics of Aspergillus sections Usti and Cavernicolus.</title>
        <authorList>
            <consortium name="Lawrence Berkeley National Laboratory"/>
            <person name="Nybo J.L."/>
            <person name="Vesth T.C."/>
            <person name="Theobald S."/>
            <person name="Frisvad J.C."/>
            <person name="Larsen T.O."/>
            <person name="Kjaerboelling I."/>
            <person name="Rothschild-Mancinelli K."/>
            <person name="Lyhne E.K."/>
            <person name="Kogle M.E."/>
            <person name="Barry K."/>
            <person name="Clum A."/>
            <person name="Na H."/>
            <person name="Ledsgaard L."/>
            <person name="Lin J."/>
            <person name="Lipzen A."/>
            <person name="Kuo A."/>
            <person name="Riley R."/>
            <person name="Mondo S."/>
            <person name="LaButti K."/>
            <person name="Haridas S."/>
            <person name="Pangalinan J."/>
            <person name="Salamov A.A."/>
            <person name="Simmons B.A."/>
            <person name="Magnuson J.K."/>
            <person name="Chen J."/>
            <person name="Drula E."/>
            <person name="Henrissat B."/>
            <person name="Wiebenga A."/>
            <person name="Lubbers R.J."/>
            <person name="Gomes A.C."/>
            <person name="Macurrencykelacurrency M.R."/>
            <person name="Stajich J."/>
            <person name="Grigoriev I.V."/>
            <person name="Mortensen U.H."/>
            <person name="De vries R.P."/>
            <person name="Baker S.E."/>
            <person name="Andersen M.R."/>
        </authorList>
    </citation>
    <scope>NUCLEOTIDE SEQUENCE [LARGE SCALE GENOMIC DNA]</scope>
    <source>
        <strain evidence="9 10">CBS 756.74</strain>
    </source>
</reference>
<feature type="domain" description="Chitin-binding type-2" evidence="8">
    <location>
        <begin position="29"/>
        <end position="85"/>
    </location>
</feature>
<dbReference type="InterPro" id="IPR036508">
    <property type="entry name" value="Chitin-bd_dom_sf"/>
</dbReference>
<feature type="compositionally biased region" description="Basic and acidic residues" evidence="6">
    <location>
        <begin position="289"/>
        <end position="332"/>
    </location>
</feature>
<evidence type="ECO:0000313" key="9">
    <source>
        <dbReference type="EMBL" id="KAL2849298.1"/>
    </source>
</evidence>
<keyword evidence="2 7" id="KW-0732">Signal</keyword>
<dbReference type="PANTHER" id="PTHR23301">
    <property type="entry name" value="CHITIN BINDING PERITROPHIN-A"/>
    <property type="match status" value="1"/>
</dbReference>
<gene>
    <name evidence="9" type="ORF">BJX68DRAFT_267150</name>
</gene>
<evidence type="ECO:0000256" key="2">
    <source>
        <dbReference type="ARBA" id="ARBA00022729"/>
    </source>
</evidence>
<dbReference type="RefSeq" id="XP_070898685.1">
    <property type="nucleotide sequence ID" value="XM_071045724.1"/>
</dbReference>
<dbReference type="Pfam" id="PF01607">
    <property type="entry name" value="CBM_14"/>
    <property type="match status" value="2"/>
</dbReference>
<keyword evidence="5" id="KW-0325">Glycoprotein</keyword>
<feature type="domain" description="Chitin-binding type-2" evidence="8">
    <location>
        <begin position="230"/>
        <end position="286"/>
    </location>
</feature>
<feature type="region of interest" description="Disordered" evidence="6">
    <location>
        <begin position="288"/>
        <end position="332"/>
    </location>
</feature>
<dbReference type="Gene3D" id="2.170.140.10">
    <property type="entry name" value="Chitin binding domain"/>
    <property type="match status" value="2"/>
</dbReference>
<feature type="chain" id="PRO_5046696122" description="Chitin-binding type-2 domain-containing protein" evidence="7">
    <location>
        <begin position="27"/>
        <end position="332"/>
    </location>
</feature>
<dbReference type="SUPFAM" id="SSF57625">
    <property type="entry name" value="Invertebrate chitin-binding proteins"/>
    <property type="match status" value="2"/>
</dbReference>
<feature type="signal peptide" evidence="7">
    <location>
        <begin position="1"/>
        <end position="26"/>
    </location>
</feature>
<dbReference type="PANTHER" id="PTHR23301:SF0">
    <property type="entry name" value="CHITIN-BINDING TYPE-2 DOMAIN-CONTAINING PROTEIN-RELATED"/>
    <property type="match status" value="1"/>
</dbReference>
<evidence type="ECO:0000256" key="7">
    <source>
        <dbReference type="SAM" id="SignalP"/>
    </source>
</evidence>
<feature type="region of interest" description="Disordered" evidence="6">
    <location>
        <begin position="83"/>
        <end position="239"/>
    </location>
</feature>
<evidence type="ECO:0000259" key="8">
    <source>
        <dbReference type="PROSITE" id="PS50940"/>
    </source>
</evidence>
<feature type="compositionally biased region" description="Basic and acidic residues" evidence="6">
    <location>
        <begin position="88"/>
        <end position="213"/>
    </location>
</feature>
<evidence type="ECO:0000313" key="10">
    <source>
        <dbReference type="Proteomes" id="UP001610444"/>
    </source>
</evidence>
<keyword evidence="3" id="KW-0677">Repeat</keyword>
<evidence type="ECO:0000256" key="4">
    <source>
        <dbReference type="ARBA" id="ARBA00023157"/>
    </source>
</evidence>
<feature type="compositionally biased region" description="Basic and acidic residues" evidence="6">
    <location>
        <begin position="223"/>
        <end position="233"/>
    </location>
</feature>